<dbReference type="eggNOG" id="COG0750">
    <property type="taxonomic scope" value="Bacteria"/>
</dbReference>
<keyword evidence="11 14" id="KW-0472">Membrane</keyword>
<dbReference type="Pfam" id="PF17820">
    <property type="entry name" value="PDZ_6"/>
    <property type="match status" value="1"/>
</dbReference>
<protein>
    <recommendedName>
        <fullName evidence="4">Zinc metalloprotease Rip1</fullName>
    </recommendedName>
    <alternativeName>
        <fullName evidence="12">S2P endopeptidase</fullName>
    </alternativeName>
    <alternativeName>
        <fullName evidence="13">Site-2-type intramembrane protease</fullName>
    </alternativeName>
</protein>
<evidence type="ECO:0000256" key="5">
    <source>
        <dbReference type="ARBA" id="ARBA00022670"/>
    </source>
</evidence>
<evidence type="ECO:0000256" key="10">
    <source>
        <dbReference type="ARBA" id="ARBA00023049"/>
    </source>
</evidence>
<keyword evidence="7" id="KW-0378">Hydrolase</keyword>
<evidence type="ECO:0000256" key="9">
    <source>
        <dbReference type="ARBA" id="ARBA00022989"/>
    </source>
</evidence>
<dbReference type="SUPFAM" id="SSF50156">
    <property type="entry name" value="PDZ domain-like"/>
    <property type="match status" value="1"/>
</dbReference>
<comment type="subcellular location">
    <subcellularLocation>
        <location evidence="2">Membrane</location>
        <topology evidence="2">Multi-pass membrane protein</topology>
    </subcellularLocation>
</comment>
<accession>A0A095ZG12</accession>
<keyword evidence="8" id="KW-0862">Zinc</keyword>
<comment type="similarity">
    <text evidence="3">Belongs to the peptidase M50B family.</text>
</comment>
<dbReference type="InterPro" id="IPR036034">
    <property type="entry name" value="PDZ_sf"/>
</dbReference>
<evidence type="ECO:0000313" key="16">
    <source>
        <dbReference type="EMBL" id="KGF17612.1"/>
    </source>
</evidence>
<feature type="transmembrane region" description="Helical" evidence="14">
    <location>
        <begin position="379"/>
        <end position="403"/>
    </location>
</feature>
<evidence type="ECO:0000256" key="12">
    <source>
        <dbReference type="ARBA" id="ARBA00032214"/>
    </source>
</evidence>
<reference evidence="16 17" key="1">
    <citation type="submission" date="2014-07" db="EMBL/GenBank/DDBJ databases">
        <authorList>
            <person name="McCorrison J."/>
            <person name="Sanka R."/>
            <person name="Torralba M."/>
            <person name="Gillis M."/>
            <person name="Haft D.H."/>
            <person name="Methe B."/>
            <person name="Sutton G."/>
            <person name="Nelson K.E."/>
        </authorList>
    </citation>
    <scope>NUCLEOTIDE SEQUENCE [LARGE SCALE GENOMIC DNA]</scope>
    <source>
        <strain evidence="16 17">DNF00450</strain>
    </source>
</reference>
<evidence type="ECO:0000256" key="4">
    <source>
        <dbReference type="ARBA" id="ARBA00019897"/>
    </source>
</evidence>
<name>A0A095ZG12_9CORY</name>
<dbReference type="SMART" id="SM00228">
    <property type="entry name" value="PDZ"/>
    <property type="match status" value="1"/>
</dbReference>
<organism evidence="16 17">
    <name type="scientific">Corynebacterium freneyi DNF00450</name>
    <dbReference type="NCBI Taxonomy" id="1287475"/>
    <lineage>
        <taxon>Bacteria</taxon>
        <taxon>Bacillati</taxon>
        <taxon>Actinomycetota</taxon>
        <taxon>Actinomycetes</taxon>
        <taxon>Mycobacteriales</taxon>
        <taxon>Corynebacteriaceae</taxon>
        <taxon>Corynebacterium</taxon>
    </lineage>
</organism>
<keyword evidence="5" id="KW-0645">Protease</keyword>
<dbReference type="PANTHER" id="PTHR42837">
    <property type="entry name" value="REGULATOR OF SIGMA-E PROTEASE RSEP"/>
    <property type="match status" value="1"/>
</dbReference>
<dbReference type="CDD" id="cd23081">
    <property type="entry name" value="cpPDZ_EcRseP-like"/>
    <property type="match status" value="1"/>
</dbReference>
<dbReference type="GO" id="GO:0006508">
    <property type="term" value="P:proteolysis"/>
    <property type="evidence" value="ECO:0007669"/>
    <property type="project" value="UniProtKB-KW"/>
</dbReference>
<comment type="cofactor">
    <cofactor evidence="1">
        <name>Zn(2+)</name>
        <dbReference type="ChEBI" id="CHEBI:29105"/>
    </cofactor>
</comment>
<dbReference type="InterPro" id="IPR004387">
    <property type="entry name" value="Pept_M50_Zn"/>
</dbReference>
<evidence type="ECO:0000256" key="14">
    <source>
        <dbReference type="SAM" id="Phobius"/>
    </source>
</evidence>
<evidence type="ECO:0000256" key="7">
    <source>
        <dbReference type="ARBA" id="ARBA00022801"/>
    </source>
</evidence>
<dbReference type="PANTHER" id="PTHR42837:SF2">
    <property type="entry name" value="MEMBRANE METALLOPROTEASE ARASP2, CHLOROPLASTIC-RELATED"/>
    <property type="match status" value="1"/>
</dbReference>
<keyword evidence="6 14" id="KW-0812">Transmembrane</keyword>
<keyword evidence="9 14" id="KW-1133">Transmembrane helix</keyword>
<feature type="transmembrane region" description="Helical" evidence="14">
    <location>
        <begin position="104"/>
        <end position="131"/>
    </location>
</feature>
<gene>
    <name evidence="16" type="ORF">HMPREF1650_03415</name>
</gene>
<proteinExistence type="inferred from homology"/>
<dbReference type="GO" id="GO:0004222">
    <property type="term" value="F:metalloendopeptidase activity"/>
    <property type="evidence" value="ECO:0007669"/>
    <property type="project" value="InterPro"/>
</dbReference>
<feature type="domain" description="PDZ" evidence="15">
    <location>
        <begin position="118"/>
        <end position="212"/>
    </location>
</feature>
<dbReference type="CDD" id="cd06163">
    <property type="entry name" value="S2P-M50_PDZ_RseP-like"/>
    <property type="match status" value="1"/>
</dbReference>
<sequence>MSFLLGVVLFALGIAVTIALHEWGHMRAARACGMRVRRYFIGFGPTVWSTSRRHDGAGGHVTEYGVKAVPLGGFCDIAGMTAQDPVAPEEEEHAMWRRPWWQRIAVLSGGVAMNLVVGVILIYVVAVAWGLPNLNADYSPRVQATQCVPATQHADGTLSECSGTGPAGDAGLRAGDVITSVNGREVETYPQVIEAVGSSESGPIEFTVERAGVTETITVQPDVVERRTADGTVVETPAVGVLFQRPDNTLNEYTPLTAVPGALAFTVDMFGAVWDGLLSIPSKVPGVVASIFGGERDQESPMSVVGASRVGGEMVENDMWSGFLMMLANLNFFLALFNLVPLPPLDGGHIAVVVYEKLRDLLRRLAGKPALGPADYTKLMPVTMAFTAVLLTFGVIVIAADVVNPIRLFG</sequence>
<comment type="caution">
    <text evidence="16">The sequence shown here is derived from an EMBL/GenBank/DDBJ whole genome shotgun (WGS) entry which is preliminary data.</text>
</comment>
<dbReference type="InterPro" id="IPR001478">
    <property type="entry name" value="PDZ"/>
</dbReference>
<dbReference type="Pfam" id="PF02163">
    <property type="entry name" value="Peptidase_M50"/>
    <property type="match status" value="1"/>
</dbReference>
<evidence type="ECO:0000256" key="8">
    <source>
        <dbReference type="ARBA" id="ARBA00022833"/>
    </source>
</evidence>
<evidence type="ECO:0000259" key="15">
    <source>
        <dbReference type="SMART" id="SM00228"/>
    </source>
</evidence>
<evidence type="ECO:0000256" key="6">
    <source>
        <dbReference type="ARBA" id="ARBA00022692"/>
    </source>
</evidence>
<dbReference type="InterPro" id="IPR008915">
    <property type="entry name" value="Peptidase_M50"/>
</dbReference>
<dbReference type="InterPro" id="IPR041489">
    <property type="entry name" value="PDZ_6"/>
</dbReference>
<dbReference type="Gene3D" id="2.30.42.10">
    <property type="match status" value="1"/>
</dbReference>
<dbReference type="GO" id="GO:0016020">
    <property type="term" value="C:membrane"/>
    <property type="evidence" value="ECO:0007669"/>
    <property type="project" value="UniProtKB-SubCell"/>
</dbReference>
<evidence type="ECO:0000313" key="17">
    <source>
        <dbReference type="Proteomes" id="UP000029548"/>
    </source>
</evidence>
<evidence type="ECO:0000256" key="3">
    <source>
        <dbReference type="ARBA" id="ARBA00007931"/>
    </source>
</evidence>
<evidence type="ECO:0000256" key="13">
    <source>
        <dbReference type="ARBA" id="ARBA00033476"/>
    </source>
</evidence>
<dbReference type="EMBL" id="JRNE01000037">
    <property type="protein sequence ID" value="KGF17612.1"/>
    <property type="molecule type" value="Genomic_DNA"/>
</dbReference>
<dbReference type="RefSeq" id="WP_035120836.1">
    <property type="nucleotide sequence ID" value="NZ_JRNE01000037.1"/>
</dbReference>
<evidence type="ECO:0000256" key="2">
    <source>
        <dbReference type="ARBA" id="ARBA00004141"/>
    </source>
</evidence>
<dbReference type="AlphaFoldDB" id="A0A095ZG12"/>
<evidence type="ECO:0000256" key="11">
    <source>
        <dbReference type="ARBA" id="ARBA00023136"/>
    </source>
</evidence>
<evidence type="ECO:0000256" key="1">
    <source>
        <dbReference type="ARBA" id="ARBA00001947"/>
    </source>
</evidence>
<keyword evidence="10" id="KW-0482">Metalloprotease</keyword>
<dbReference type="Proteomes" id="UP000029548">
    <property type="component" value="Unassembled WGS sequence"/>
</dbReference>